<organism evidence="1 2">
    <name type="scientific">Plectonema cf. radiosum LEGE 06105</name>
    <dbReference type="NCBI Taxonomy" id="945769"/>
    <lineage>
        <taxon>Bacteria</taxon>
        <taxon>Bacillati</taxon>
        <taxon>Cyanobacteriota</taxon>
        <taxon>Cyanophyceae</taxon>
        <taxon>Oscillatoriophycideae</taxon>
        <taxon>Oscillatoriales</taxon>
        <taxon>Microcoleaceae</taxon>
        <taxon>Plectonema</taxon>
    </lineage>
</organism>
<keyword evidence="2" id="KW-1185">Reference proteome</keyword>
<comment type="caution">
    <text evidence="1">The sequence shown here is derived from an EMBL/GenBank/DDBJ whole genome shotgun (WGS) entry which is preliminary data.</text>
</comment>
<dbReference type="RefSeq" id="WP_193924515.1">
    <property type="nucleotide sequence ID" value="NZ_JADEWL010000139.1"/>
</dbReference>
<evidence type="ECO:0000313" key="2">
    <source>
        <dbReference type="Proteomes" id="UP000620559"/>
    </source>
</evidence>
<dbReference type="Proteomes" id="UP000620559">
    <property type="component" value="Unassembled WGS sequence"/>
</dbReference>
<dbReference type="AlphaFoldDB" id="A0A8J7FEM4"/>
<protein>
    <submittedName>
        <fullName evidence="1">Uncharacterized protein</fullName>
    </submittedName>
</protein>
<evidence type="ECO:0000313" key="1">
    <source>
        <dbReference type="EMBL" id="MBE9216114.1"/>
    </source>
</evidence>
<accession>A0A8J7FEM4</accession>
<name>A0A8J7FEM4_9CYAN</name>
<dbReference type="EMBL" id="JADEWL010000139">
    <property type="protein sequence ID" value="MBE9216114.1"/>
    <property type="molecule type" value="Genomic_DNA"/>
</dbReference>
<reference evidence="1" key="1">
    <citation type="submission" date="2020-10" db="EMBL/GenBank/DDBJ databases">
        <authorList>
            <person name="Castelo-Branco R."/>
            <person name="Eusebio N."/>
            <person name="Adriana R."/>
            <person name="Vieira A."/>
            <person name="Brugerolle De Fraissinette N."/>
            <person name="Rezende De Castro R."/>
            <person name="Schneider M.P."/>
            <person name="Vasconcelos V."/>
            <person name="Leao P.N."/>
        </authorList>
    </citation>
    <scope>NUCLEOTIDE SEQUENCE</scope>
    <source>
        <strain evidence="1">LEGE 06105</strain>
    </source>
</reference>
<gene>
    <name evidence="1" type="ORF">IQ247_26210</name>
</gene>
<sequence>MNIKFGKIVNFLSKQANVIGDRRSRHLRVYRCSSLLWIYRVIDIEVERGMPPSLLPAVDFEDLQKVVIHLKDAVDVMKPLEMSTSKIQLHDFTTVFVFLESARNALFRAKIPNAAKAMDRVIKNIKKACKIQSEKHQKRLISEILNSLNQVLDSIEKSISNVVSPIVTHMTYEQLLSKLTTYSSNAAF</sequence>
<proteinExistence type="predicted"/>